<proteinExistence type="predicted"/>
<dbReference type="Pfam" id="PF18976">
    <property type="entry name" value="DUF5712"/>
    <property type="match status" value="1"/>
</dbReference>
<sequence length="321" mass="36556">MIVKVQGGGAGTYANTGTSEGVVNYLQHEDAQRMQEGRQVEHFFNQTENKVKPQEVTSRIDNNRKGLKAKEAKFYVITVAPSAKELAKMGATKQEQAAAMREYIRREVMPRYAEGFNKGLKADDLVYYAKIHHERDERDGEDLHAHIIVSHKTRNNGKAISPNTNHTGKKNTGVVKGGFDRKEWFQGCEQGFDRLFSYNREMKESFAYRNALKNGTPKEINQVVKQSIKKEMEQEKGKEMQPARSVRLDNDIEKANLKETTSGVFLNIRYKDNTGETHKLTARELEGFRAGRYSVEMIANGRAALHRENNRENNKSNSLTI</sequence>
<geneLocation type="plasmid" evidence="1">
    <name>pRGRH0180</name>
</geneLocation>
<evidence type="ECO:0008006" key="2">
    <source>
        <dbReference type="Google" id="ProtNLM"/>
    </source>
</evidence>
<name>A0A0H5PYA1_9ZZZZ</name>
<keyword evidence="1" id="KW-0614">Plasmid</keyword>
<reference evidence="1" key="1">
    <citation type="submission" date="2015-06" db="EMBL/GenBank/DDBJ databases">
        <authorList>
            <person name="Joergensen T."/>
        </authorList>
    </citation>
    <scope>NUCLEOTIDE SEQUENCE</scope>
    <source>
        <plasmid evidence="1">pRGRH0180</plasmid>
    </source>
</reference>
<dbReference type="AlphaFoldDB" id="A0A0H5PYA1"/>
<protein>
    <recommendedName>
        <fullName evidence="2">Clindamycin resistance transfer factor BtgB</fullName>
    </recommendedName>
</protein>
<reference evidence="1" key="2">
    <citation type="submission" date="2015-07" db="EMBL/GenBank/DDBJ databases">
        <title>Plasmids, circular viruses and viroids from rat gut.</title>
        <authorList>
            <person name="Jorgensen T.J."/>
            <person name="Hansen M.A."/>
            <person name="Xu Z."/>
            <person name="Tabak M.A."/>
            <person name="Sorensen S.J."/>
            <person name="Hansen L.H."/>
        </authorList>
    </citation>
    <scope>NUCLEOTIDE SEQUENCE</scope>
    <source>
        <plasmid evidence="1">pRGRH0180</plasmid>
    </source>
</reference>
<evidence type="ECO:0000313" key="1">
    <source>
        <dbReference type="EMBL" id="CRY94129.1"/>
    </source>
</evidence>
<dbReference type="InterPro" id="IPR043766">
    <property type="entry name" value="BfmA-like"/>
</dbReference>
<dbReference type="EMBL" id="LN852865">
    <property type="protein sequence ID" value="CRY94129.1"/>
    <property type="molecule type" value="Genomic_DNA"/>
</dbReference>
<organism evidence="1">
    <name type="scientific">uncultured prokaryote</name>
    <dbReference type="NCBI Taxonomy" id="198431"/>
    <lineage>
        <taxon>unclassified sequences</taxon>
        <taxon>environmental samples</taxon>
    </lineage>
</organism>
<accession>A0A0H5PYA1</accession>